<dbReference type="WBParaSite" id="maker-unitig_30362-snap-gene-0.3-mRNA-1">
    <property type="protein sequence ID" value="maker-unitig_30362-snap-gene-0.3-mRNA-1"/>
    <property type="gene ID" value="maker-unitig_30362-snap-gene-0.3"/>
</dbReference>
<reference evidence="3" key="1">
    <citation type="submission" date="2016-11" db="UniProtKB">
        <authorList>
            <consortium name="WormBaseParasite"/>
        </authorList>
    </citation>
    <scope>IDENTIFICATION</scope>
</reference>
<sequence length="251" mass="27132">IKEQLVAHLLLTGRYAEAAQLSDRLPVCDAASAARKRLVETLCAGLAAERCSGTCSGWRLLSRRPDFIHCGTANQEDRERQALLKAVQSDRPAFFRGLLSNVFMTPTAAAAHASTNNARPPLCSLSTIKKRVAPLDRLRFADAVEDASPEQRQPSDSQPMQRRANSGPPPPTAASPSPAPGPSLPYRLLKSFPSVHDLDETSFDSPSYKREQSASGPAAAAGSESSGKPKLSSSRHSMLKWPKRLRRLAPN</sequence>
<dbReference type="AlphaFoldDB" id="A0A1I8FEU0"/>
<feature type="compositionally biased region" description="Polar residues" evidence="1">
    <location>
        <begin position="150"/>
        <end position="160"/>
    </location>
</feature>
<organism evidence="2 3">
    <name type="scientific">Macrostomum lignano</name>
    <dbReference type="NCBI Taxonomy" id="282301"/>
    <lineage>
        <taxon>Eukaryota</taxon>
        <taxon>Metazoa</taxon>
        <taxon>Spiralia</taxon>
        <taxon>Lophotrochozoa</taxon>
        <taxon>Platyhelminthes</taxon>
        <taxon>Rhabditophora</taxon>
        <taxon>Macrostomorpha</taxon>
        <taxon>Macrostomida</taxon>
        <taxon>Macrostomidae</taxon>
        <taxon>Macrostomum</taxon>
    </lineage>
</organism>
<proteinExistence type="predicted"/>
<dbReference type="Proteomes" id="UP000095280">
    <property type="component" value="Unplaced"/>
</dbReference>
<feature type="region of interest" description="Disordered" evidence="1">
    <location>
        <begin position="142"/>
        <end position="251"/>
    </location>
</feature>
<evidence type="ECO:0000313" key="2">
    <source>
        <dbReference type="Proteomes" id="UP000095280"/>
    </source>
</evidence>
<evidence type="ECO:0000313" key="3">
    <source>
        <dbReference type="WBParaSite" id="maker-unitig_30362-snap-gene-0.3-mRNA-1"/>
    </source>
</evidence>
<feature type="compositionally biased region" description="Low complexity" evidence="1">
    <location>
        <begin position="213"/>
        <end position="236"/>
    </location>
</feature>
<feature type="compositionally biased region" description="Pro residues" evidence="1">
    <location>
        <begin position="167"/>
        <end position="183"/>
    </location>
</feature>
<accession>A0A1I8FEU0</accession>
<name>A0A1I8FEU0_9PLAT</name>
<protein>
    <submittedName>
        <fullName evidence="3">LisH domain-containing protein</fullName>
    </submittedName>
</protein>
<evidence type="ECO:0000256" key="1">
    <source>
        <dbReference type="SAM" id="MobiDB-lite"/>
    </source>
</evidence>
<feature type="compositionally biased region" description="Basic residues" evidence="1">
    <location>
        <begin position="237"/>
        <end position="251"/>
    </location>
</feature>
<keyword evidence="2" id="KW-1185">Reference proteome</keyword>